<keyword evidence="2" id="KW-1185">Reference proteome</keyword>
<name>A0ABS8NLF2_9BACT</name>
<sequence length="116" mass="12672">MRLSTVDELEGPEITALRRHLSGVPYRIQANLTVDEKSRRIMSMMLFVPMAVLVDPYGASDTGREAIATALHGFQGELRRVVPSYTAPIGLTCVSATETRGTTLYAIEHVPGVNVE</sequence>
<dbReference type="RefSeq" id="WP_230276063.1">
    <property type="nucleotide sequence ID" value="NZ_JAJKFW010000052.1"/>
</dbReference>
<dbReference type="EMBL" id="JAJKFW010000052">
    <property type="protein sequence ID" value="MCC9644397.1"/>
    <property type="molecule type" value="Genomic_DNA"/>
</dbReference>
<evidence type="ECO:0000313" key="1">
    <source>
        <dbReference type="EMBL" id="MCC9644397.1"/>
    </source>
</evidence>
<accession>A0ABS8NLF2</accession>
<organism evidence="1 2">
    <name type="scientific">Rhodopirellula halodulae</name>
    <dbReference type="NCBI Taxonomy" id="2894198"/>
    <lineage>
        <taxon>Bacteria</taxon>
        <taxon>Pseudomonadati</taxon>
        <taxon>Planctomycetota</taxon>
        <taxon>Planctomycetia</taxon>
        <taxon>Pirellulales</taxon>
        <taxon>Pirellulaceae</taxon>
        <taxon>Rhodopirellula</taxon>
    </lineage>
</organism>
<evidence type="ECO:0000313" key="2">
    <source>
        <dbReference type="Proteomes" id="UP001430306"/>
    </source>
</evidence>
<reference evidence="1" key="1">
    <citation type="submission" date="2021-11" db="EMBL/GenBank/DDBJ databases">
        <title>Genome sequence.</title>
        <authorList>
            <person name="Sun Q."/>
        </authorList>
    </citation>
    <scope>NUCLEOTIDE SEQUENCE</scope>
    <source>
        <strain evidence="1">JC740</strain>
    </source>
</reference>
<comment type="caution">
    <text evidence="1">The sequence shown here is derived from an EMBL/GenBank/DDBJ whole genome shotgun (WGS) entry which is preliminary data.</text>
</comment>
<proteinExistence type="predicted"/>
<protein>
    <submittedName>
        <fullName evidence="1">Uncharacterized protein</fullName>
    </submittedName>
</protein>
<dbReference type="Proteomes" id="UP001430306">
    <property type="component" value="Unassembled WGS sequence"/>
</dbReference>
<gene>
    <name evidence="1" type="ORF">LOC71_19160</name>
</gene>